<evidence type="ECO:0000256" key="8">
    <source>
        <dbReference type="ARBA" id="ARBA00023136"/>
    </source>
</evidence>
<dbReference type="FunFam" id="1.50.40.10:FF:000011">
    <property type="entry name" value="Mitochondrial thiamine pyrophosphate carrier 1"/>
    <property type="match status" value="1"/>
</dbReference>
<feature type="region of interest" description="Disordered" evidence="15">
    <location>
        <begin position="377"/>
        <end position="501"/>
    </location>
</feature>
<evidence type="ECO:0000256" key="6">
    <source>
        <dbReference type="ARBA" id="ARBA00022989"/>
    </source>
</evidence>
<dbReference type="GO" id="GO:0031966">
    <property type="term" value="C:mitochondrial membrane"/>
    <property type="evidence" value="ECO:0007669"/>
    <property type="project" value="UniProtKB-SubCell"/>
</dbReference>
<dbReference type="GO" id="GO:0090422">
    <property type="term" value="F:thiamine pyrophosphate transmembrane transporter activity"/>
    <property type="evidence" value="ECO:0007669"/>
    <property type="project" value="UniProtKB-ARBA"/>
</dbReference>
<evidence type="ECO:0000256" key="2">
    <source>
        <dbReference type="ARBA" id="ARBA00006375"/>
    </source>
</evidence>
<keyword evidence="6 16" id="KW-1133">Transmembrane helix</keyword>
<evidence type="ECO:0000256" key="7">
    <source>
        <dbReference type="ARBA" id="ARBA00023128"/>
    </source>
</evidence>
<evidence type="ECO:0000256" key="4">
    <source>
        <dbReference type="ARBA" id="ARBA00022692"/>
    </source>
</evidence>
<dbReference type="PANTHER" id="PTHR24089">
    <property type="entry name" value="SOLUTE CARRIER FAMILY 25"/>
    <property type="match status" value="1"/>
</dbReference>
<dbReference type="Pfam" id="PF00153">
    <property type="entry name" value="Mito_carr"/>
    <property type="match status" value="3"/>
</dbReference>
<dbReference type="InterPro" id="IPR023395">
    <property type="entry name" value="MCP_dom_sf"/>
</dbReference>
<evidence type="ECO:0000256" key="9">
    <source>
        <dbReference type="ARBA" id="ARBA00037549"/>
    </source>
</evidence>
<reference evidence="17 18" key="1">
    <citation type="journal article" date="2023" name="Insect Mol. Biol.">
        <title>Genome sequencing provides insights into the evolution of gene families encoding plant cell wall-degrading enzymes in longhorned beetles.</title>
        <authorList>
            <person name="Shin N.R."/>
            <person name="Okamura Y."/>
            <person name="Kirsch R."/>
            <person name="Pauchet Y."/>
        </authorList>
    </citation>
    <scope>NUCLEOTIDE SEQUENCE [LARGE SCALE GENOMIC DNA]</scope>
    <source>
        <strain evidence="17">EAD_L_NR</strain>
    </source>
</reference>
<sequence>MVGYDKKYEKLTQFDFAFAGGASGCITRATCQPLDVLKIRFQLQVEPISYKAVAKYRSIFQAVCLIAKEEGVKAFWKGHIPAQWLSITYGIAQFWTFEVLSKQAYQLNLPAHTSPIVNFACGSVAGATATVVSFPFDVIRTRLVAQSEQKKVYEGILHACGNIYRKEGALVLFRGLWPTVLQVGPHAGAQFMCYKIFDDLYKMLVHSTNTTLSSSLVSGSLAGLCAKAFIYPFDLAKKRLQVQGFEHARIHFGEHFKCRGLTDCLIRIYKVEGVPGFFKGLAPSLLKAVFASALHFGSYEMICKLILFMRTATVLCIKLSEETMEIIRELSNQYVLYLPIALVIFGAIFVFAFGFKSPEQPPFDKFSMIDDKKSAGKKRKIKEKKSTANGHVSTGEAKQEKSPAKESKRSPTKETVEPKPDKKKPDTNKPNDKNKKNEALKSKLLEEAKNKKNAKKVSEKPVDFDEGDWETVPLKSDKKKKGDQSPAKKEKKAKKPSDKVEKVEIEKLVKDVVNKELRELEKEIKEAASIEEEKIEEPIVVVEEKKVKKKEKKVKKEVVEQVDAAEPKEEEAVRTETVKVDVKVEKAEPQPSKDNAPVFDELGADVWTDAKAVKKSKKKARRDN</sequence>
<keyword evidence="14" id="KW-0175">Coiled coil</keyword>
<feature type="repeat" description="Solcar" evidence="13">
    <location>
        <begin position="113"/>
        <end position="200"/>
    </location>
</feature>
<dbReference type="PRINTS" id="PR00926">
    <property type="entry name" value="MITOCARRIER"/>
</dbReference>
<evidence type="ECO:0000256" key="15">
    <source>
        <dbReference type="SAM" id="MobiDB-lite"/>
    </source>
</evidence>
<evidence type="ECO:0000256" key="10">
    <source>
        <dbReference type="ARBA" id="ARBA00040836"/>
    </source>
</evidence>
<evidence type="ECO:0000256" key="12">
    <source>
        <dbReference type="ARBA" id="ARBA00050799"/>
    </source>
</evidence>
<keyword evidence="4 13" id="KW-0812">Transmembrane</keyword>
<feature type="repeat" description="Solcar" evidence="13">
    <location>
        <begin position="210"/>
        <end position="305"/>
    </location>
</feature>
<comment type="catalytic activity">
    <reaction evidence="12">
        <text>thiamine phosphate(out) + thiamine diphosphate(in) = thiamine phosphate(in) + thiamine diphosphate(out)</text>
        <dbReference type="Rhea" id="RHEA:73383"/>
        <dbReference type="ChEBI" id="CHEBI:37575"/>
        <dbReference type="ChEBI" id="CHEBI:58937"/>
    </reaction>
</comment>
<feature type="repeat" description="Solcar" evidence="13">
    <location>
        <begin position="11"/>
        <end position="103"/>
    </location>
</feature>
<dbReference type="AlphaFoldDB" id="A0AAV8WGM9"/>
<dbReference type="InterPro" id="IPR002067">
    <property type="entry name" value="MCP"/>
</dbReference>
<keyword evidence="18" id="KW-1185">Reference proteome</keyword>
<comment type="function">
    <text evidence="9">Mitochondrial transporter mediating uptake of thiamine diphosphate into mitochondria. It is not clear if the antiporter activity is affected by the membrane potential or by the proton electrochemical gradient.</text>
</comment>
<dbReference type="EMBL" id="JANEYG010000002">
    <property type="protein sequence ID" value="KAJ8924896.1"/>
    <property type="molecule type" value="Genomic_DNA"/>
</dbReference>
<feature type="coiled-coil region" evidence="14">
    <location>
        <begin position="503"/>
        <end position="537"/>
    </location>
</feature>
<comment type="similarity">
    <text evidence="2">Belongs to the mitochondrial carrier (TC 2.A.29) family.</text>
</comment>
<dbReference type="Proteomes" id="UP001159042">
    <property type="component" value="Unassembled WGS sequence"/>
</dbReference>
<evidence type="ECO:0000256" key="1">
    <source>
        <dbReference type="ARBA" id="ARBA00004225"/>
    </source>
</evidence>
<evidence type="ECO:0000256" key="11">
    <source>
        <dbReference type="ARBA" id="ARBA00041879"/>
    </source>
</evidence>
<dbReference type="PROSITE" id="PS50920">
    <property type="entry name" value="SOLCAR"/>
    <property type="match status" value="3"/>
</dbReference>
<comment type="subcellular location">
    <subcellularLocation>
        <location evidence="1">Mitochondrion membrane</location>
        <topology evidence="1">Multi-pass membrane protein</topology>
    </subcellularLocation>
</comment>
<keyword evidence="7" id="KW-0496">Mitochondrion</keyword>
<dbReference type="InterPro" id="IPR018108">
    <property type="entry name" value="MCP_transmembrane"/>
</dbReference>
<feature type="compositionally biased region" description="Basic and acidic residues" evidence="15">
    <location>
        <begin position="397"/>
        <end position="463"/>
    </location>
</feature>
<protein>
    <recommendedName>
        <fullName evidence="10">Mitochondrial thiamine pyrophosphate carrier</fullName>
    </recommendedName>
    <alternativeName>
        <fullName evidence="11">Solute carrier family 25 member 19</fullName>
    </alternativeName>
</protein>
<evidence type="ECO:0000256" key="13">
    <source>
        <dbReference type="PROSITE-ProRule" id="PRU00282"/>
    </source>
</evidence>
<evidence type="ECO:0000256" key="16">
    <source>
        <dbReference type="SAM" id="Phobius"/>
    </source>
</evidence>
<comment type="caution">
    <text evidence="17">The sequence shown here is derived from an EMBL/GenBank/DDBJ whole genome shotgun (WGS) entry which is preliminary data.</text>
</comment>
<feature type="transmembrane region" description="Helical" evidence="16">
    <location>
        <begin position="334"/>
        <end position="355"/>
    </location>
</feature>
<evidence type="ECO:0000256" key="3">
    <source>
        <dbReference type="ARBA" id="ARBA00022448"/>
    </source>
</evidence>
<evidence type="ECO:0000313" key="18">
    <source>
        <dbReference type="Proteomes" id="UP001159042"/>
    </source>
</evidence>
<name>A0AAV8WGM9_9CUCU</name>
<keyword evidence="8 13" id="KW-0472">Membrane</keyword>
<evidence type="ECO:0000313" key="17">
    <source>
        <dbReference type="EMBL" id="KAJ8924896.1"/>
    </source>
</evidence>
<organism evidence="17 18">
    <name type="scientific">Exocentrus adspersus</name>
    <dbReference type="NCBI Taxonomy" id="1586481"/>
    <lineage>
        <taxon>Eukaryota</taxon>
        <taxon>Metazoa</taxon>
        <taxon>Ecdysozoa</taxon>
        <taxon>Arthropoda</taxon>
        <taxon>Hexapoda</taxon>
        <taxon>Insecta</taxon>
        <taxon>Pterygota</taxon>
        <taxon>Neoptera</taxon>
        <taxon>Endopterygota</taxon>
        <taxon>Coleoptera</taxon>
        <taxon>Polyphaga</taxon>
        <taxon>Cucujiformia</taxon>
        <taxon>Chrysomeloidea</taxon>
        <taxon>Cerambycidae</taxon>
        <taxon>Lamiinae</taxon>
        <taxon>Acanthocinini</taxon>
        <taxon>Exocentrus</taxon>
    </lineage>
</organism>
<keyword evidence="5" id="KW-0677">Repeat</keyword>
<keyword evidence="3" id="KW-0813">Transport</keyword>
<evidence type="ECO:0000256" key="14">
    <source>
        <dbReference type="SAM" id="Coils"/>
    </source>
</evidence>
<proteinExistence type="inferred from homology"/>
<gene>
    <name evidence="17" type="ORF">NQ315_001053</name>
</gene>
<accession>A0AAV8WGM9</accession>
<dbReference type="Gene3D" id="1.50.40.10">
    <property type="entry name" value="Mitochondrial carrier domain"/>
    <property type="match status" value="1"/>
</dbReference>
<dbReference type="SUPFAM" id="SSF103506">
    <property type="entry name" value="Mitochondrial carrier"/>
    <property type="match status" value="1"/>
</dbReference>
<evidence type="ECO:0000256" key="5">
    <source>
        <dbReference type="ARBA" id="ARBA00022737"/>
    </source>
</evidence>